<dbReference type="RefSeq" id="WP_073592052.1">
    <property type="nucleotide sequence ID" value="NZ_MRCE01000003.1"/>
</dbReference>
<protein>
    <recommendedName>
        <fullName evidence="1">Putative restriction endonuclease domain-containing protein</fullName>
    </recommendedName>
</protein>
<dbReference type="PANTHER" id="PTHR36558:SF1">
    <property type="entry name" value="RESTRICTION ENDONUCLEASE DOMAIN-CONTAINING PROTEIN-RELATED"/>
    <property type="match status" value="1"/>
</dbReference>
<dbReference type="Proteomes" id="UP000185860">
    <property type="component" value="Unassembled WGS sequence"/>
</dbReference>
<dbReference type="AlphaFoldDB" id="A0A1U7IRJ5"/>
<feature type="domain" description="Putative restriction endonuclease" evidence="1">
    <location>
        <begin position="14"/>
        <end position="181"/>
    </location>
</feature>
<dbReference type="InterPro" id="IPR012296">
    <property type="entry name" value="Nuclease_put_TT1808"/>
</dbReference>
<reference evidence="2 3" key="1">
    <citation type="submission" date="2016-11" db="EMBL/GenBank/DDBJ databases">
        <title>Draft Genome Sequences of Nine Cyanobacterial Strains from Diverse Habitats.</title>
        <authorList>
            <person name="Zhu T."/>
            <person name="Hou S."/>
            <person name="Lu X."/>
            <person name="Hess W.R."/>
        </authorList>
    </citation>
    <scope>NUCLEOTIDE SEQUENCE [LARGE SCALE GENOMIC DNA]</scope>
    <source>
        <strain evidence="2 3">IAM M-71</strain>
    </source>
</reference>
<comment type="caution">
    <text evidence="2">The sequence shown here is derived from an EMBL/GenBank/DDBJ whole genome shotgun (WGS) entry which is preliminary data.</text>
</comment>
<organism evidence="2 3">
    <name type="scientific">[Phormidium ambiguum] IAM M-71</name>
    <dbReference type="NCBI Taxonomy" id="454136"/>
    <lineage>
        <taxon>Bacteria</taxon>
        <taxon>Bacillati</taxon>
        <taxon>Cyanobacteriota</taxon>
        <taxon>Cyanophyceae</taxon>
        <taxon>Oscillatoriophycideae</taxon>
        <taxon>Aerosakkonematales</taxon>
        <taxon>Aerosakkonemataceae</taxon>
        <taxon>Floridanema</taxon>
    </lineage>
</organism>
<name>A0A1U7IRJ5_9CYAN</name>
<sequence>MIMQAEEKQYYTDEEYLDFEINSEQRHEYINGEIVLMAGGMPNHNTIAGNLSATLNFALKRQPYRVFVTDQRLWIPEKRIYTYPDVMVVQGELQLQEGRKDTITNPLFIAEVLSDSTRNYDKDEKFAAYRTIPSFQEYLLIDQYKMHVEQYFRTDRKTWIFSEYDDLNETISLNYLSLEITLADIYDKVEFELTKNSET</sequence>
<dbReference type="InterPro" id="IPR008538">
    <property type="entry name" value="Uma2"/>
</dbReference>
<dbReference type="SUPFAM" id="SSF52980">
    <property type="entry name" value="Restriction endonuclease-like"/>
    <property type="match status" value="1"/>
</dbReference>
<dbReference type="EMBL" id="MRCE01000003">
    <property type="protein sequence ID" value="OKH39990.1"/>
    <property type="molecule type" value="Genomic_DNA"/>
</dbReference>
<evidence type="ECO:0000313" key="2">
    <source>
        <dbReference type="EMBL" id="OKH39990.1"/>
    </source>
</evidence>
<dbReference type="PANTHER" id="PTHR36558">
    <property type="entry name" value="GLR1098 PROTEIN"/>
    <property type="match status" value="1"/>
</dbReference>
<accession>A0A1U7IRJ5</accession>
<dbReference type="STRING" id="454136.NIES2119_03300"/>
<dbReference type="CDD" id="cd06260">
    <property type="entry name" value="DUF820-like"/>
    <property type="match status" value="1"/>
</dbReference>
<proteinExistence type="predicted"/>
<gene>
    <name evidence="2" type="ORF">NIES2119_03300</name>
</gene>
<evidence type="ECO:0000259" key="1">
    <source>
        <dbReference type="Pfam" id="PF05685"/>
    </source>
</evidence>
<dbReference type="InterPro" id="IPR011335">
    <property type="entry name" value="Restrct_endonuc-II-like"/>
</dbReference>
<dbReference type="Pfam" id="PF05685">
    <property type="entry name" value="Uma2"/>
    <property type="match status" value="1"/>
</dbReference>
<dbReference type="Gene3D" id="3.90.1570.10">
    <property type="entry name" value="tt1808, chain A"/>
    <property type="match status" value="1"/>
</dbReference>
<evidence type="ECO:0000313" key="3">
    <source>
        <dbReference type="Proteomes" id="UP000185860"/>
    </source>
</evidence>